<feature type="region of interest" description="Disordered" evidence="1">
    <location>
        <begin position="341"/>
        <end position="370"/>
    </location>
</feature>
<feature type="transmembrane region" description="Helical" evidence="2">
    <location>
        <begin position="134"/>
        <end position="153"/>
    </location>
</feature>
<dbReference type="Gene3D" id="1.20.1250.20">
    <property type="entry name" value="MFS general substrate transporter like domains"/>
    <property type="match status" value="1"/>
</dbReference>
<dbReference type="EMBL" id="BNJK01000001">
    <property type="protein sequence ID" value="GHO93607.1"/>
    <property type="molecule type" value="Genomic_DNA"/>
</dbReference>
<sequence>MVAFVRPAADRVDTGLPISNNQVISGAMIVLGQAFPFAVAWSGPTFGPRPTWGVLVAGVLLVAFVIGFILFGIYEKDDGALKSKQGWKATAKATWTPWVRKAALVNFLSGWVLAGPQLRLTTQFHLLGLPQTEWFRNWAFAAAAVGAIMMLIVSRVVHQWRDRGLYVAAIITAIGAAFLVVTNHQTSGWVLILGIDVINLGANMFEGAIYGERALKALQVLGINSFRALAFGLGGVVALSVGSPAYTWVALAVSIVGLLLTVLWRKEWVMDIKHPLKLRSFHAVAAIALALGTAVLMIITGGIIVAWMLGGLTLTTAVVLSIKYILNRIAAIEARTTALETEHNRNAEREQRLSEAAENTREAEGLDDLS</sequence>
<dbReference type="SUPFAM" id="SSF103473">
    <property type="entry name" value="MFS general substrate transporter"/>
    <property type="match status" value="1"/>
</dbReference>
<feature type="transmembrane region" description="Helical" evidence="2">
    <location>
        <begin position="95"/>
        <end position="114"/>
    </location>
</feature>
<feature type="compositionally biased region" description="Basic and acidic residues" evidence="1">
    <location>
        <begin position="341"/>
        <end position="364"/>
    </location>
</feature>
<protein>
    <submittedName>
        <fullName evidence="3">Uncharacterized protein</fullName>
    </submittedName>
</protein>
<evidence type="ECO:0000256" key="2">
    <source>
        <dbReference type="SAM" id="Phobius"/>
    </source>
</evidence>
<keyword evidence="4" id="KW-1185">Reference proteome</keyword>
<feature type="transmembrane region" description="Helical" evidence="2">
    <location>
        <begin position="52"/>
        <end position="74"/>
    </location>
</feature>
<gene>
    <name evidence="3" type="ORF">KSF_036550</name>
</gene>
<comment type="caution">
    <text evidence="3">The sequence shown here is derived from an EMBL/GenBank/DDBJ whole genome shotgun (WGS) entry which is preliminary data.</text>
</comment>
<feature type="transmembrane region" description="Helical" evidence="2">
    <location>
        <begin position="245"/>
        <end position="264"/>
    </location>
</feature>
<feature type="transmembrane region" description="Helical" evidence="2">
    <location>
        <begin position="165"/>
        <end position="182"/>
    </location>
</feature>
<proteinExistence type="predicted"/>
<evidence type="ECO:0000256" key="1">
    <source>
        <dbReference type="SAM" id="MobiDB-lite"/>
    </source>
</evidence>
<keyword evidence="2" id="KW-0472">Membrane</keyword>
<feature type="transmembrane region" description="Helical" evidence="2">
    <location>
        <begin position="305"/>
        <end position="326"/>
    </location>
</feature>
<keyword evidence="2" id="KW-0812">Transmembrane</keyword>
<dbReference type="RefSeq" id="WP_220204384.1">
    <property type="nucleotide sequence ID" value="NZ_BNJK01000001.1"/>
</dbReference>
<accession>A0A8J3N156</accession>
<dbReference type="InterPro" id="IPR036259">
    <property type="entry name" value="MFS_trans_sf"/>
</dbReference>
<feature type="transmembrane region" description="Helical" evidence="2">
    <location>
        <begin position="276"/>
        <end position="299"/>
    </location>
</feature>
<evidence type="ECO:0000313" key="3">
    <source>
        <dbReference type="EMBL" id="GHO93607.1"/>
    </source>
</evidence>
<name>A0A8J3N156_9CHLR</name>
<evidence type="ECO:0000313" key="4">
    <source>
        <dbReference type="Proteomes" id="UP000597444"/>
    </source>
</evidence>
<feature type="transmembrane region" description="Helical" evidence="2">
    <location>
        <begin position="21"/>
        <end position="40"/>
    </location>
</feature>
<keyword evidence="2" id="KW-1133">Transmembrane helix</keyword>
<dbReference type="Proteomes" id="UP000597444">
    <property type="component" value="Unassembled WGS sequence"/>
</dbReference>
<feature type="transmembrane region" description="Helical" evidence="2">
    <location>
        <begin position="217"/>
        <end position="239"/>
    </location>
</feature>
<feature type="transmembrane region" description="Helical" evidence="2">
    <location>
        <begin position="188"/>
        <end position="205"/>
    </location>
</feature>
<reference evidence="3" key="1">
    <citation type="submission" date="2020-10" db="EMBL/GenBank/DDBJ databases">
        <title>Taxonomic study of unclassified bacteria belonging to the class Ktedonobacteria.</title>
        <authorList>
            <person name="Yabe S."/>
            <person name="Wang C.M."/>
            <person name="Zheng Y."/>
            <person name="Sakai Y."/>
            <person name="Cavaletti L."/>
            <person name="Monciardini P."/>
            <person name="Donadio S."/>
        </authorList>
    </citation>
    <scope>NUCLEOTIDE SEQUENCE</scope>
    <source>
        <strain evidence="3">ID150040</strain>
    </source>
</reference>
<dbReference type="AlphaFoldDB" id="A0A8J3N156"/>
<organism evidence="3 4">
    <name type="scientific">Reticulibacter mediterranei</name>
    <dbReference type="NCBI Taxonomy" id="2778369"/>
    <lineage>
        <taxon>Bacteria</taxon>
        <taxon>Bacillati</taxon>
        <taxon>Chloroflexota</taxon>
        <taxon>Ktedonobacteria</taxon>
        <taxon>Ktedonobacterales</taxon>
        <taxon>Reticulibacteraceae</taxon>
        <taxon>Reticulibacter</taxon>
    </lineage>
</organism>